<evidence type="ECO:0000313" key="2">
    <source>
        <dbReference type="EMBL" id="TJY43873.1"/>
    </source>
</evidence>
<keyword evidence="1" id="KW-1133">Transmembrane helix</keyword>
<evidence type="ECO:0000256" key="1">
    <source>
        <dbReference type="SAM" id="Phobius"/>
    </source>
</evidence>
<gene>
    <name evidence="2" type="ORF">E5161_00215</name>
</gene>
<name>A0A4U0FFX2_9BACL</name>
<organism evidence="2 3">
    <name type="scientific">Cohnella pontilimi</name>
    <dbReference type="NCBI Taxonomy" id="2564100"/>
    <lineage>
        <taxon>Bacteria</taxon>
        <taxon>Bacillati</taxon>
        <taxon>Bacillota</taxon>
        <taxon>Bacilli</taxon>
        <taxon>Bacillales</taxon>
        <taxon>Paenibacillaceae</taxon>
        <taxon>Cohnella</taxon>
    </lineage>
</organism>
<keyword evidence="3" id="KW-1185">Reference proteome</keyword>
<keyword evidence="1" id="KW-0812">Transmembrane</keyword>
<feature type="transmembrane region" description="Helical" evidence="1">
    <location>
        <begin position="46"/>
        <end position="74"/>
    </location>
</feature>
<protein>
    <submittedName>
        <fullName evidence="2">Uncharacterized protein</fullName>
    </submittedName>
</protein>
<accession>A0A4U0FFX2</accession>
<dbReference type="OrthoDB" id="2628931at2"/>
<dbReference type="AlphaFoldDB" id="A0A4U0FFX2"/>
<dbReference type="RefSeq" id="WP_136775594.1">
    <property type="nucleotide sequence ID" value="NZ_SUPK01000001.1"/>
</dbReference>
<keyword evidence="1" id="KW-0472">Membrane</keyword>
<evidence type="ECO:0000313" key="3">
    <source>
        <dbReference type="Proteomes" id="UP000309673"/>
    </source>
</evidence>
<comment type="caution">
    <text evidence="2">The sequence shown here is derived from an EMBL/GenBank/DDBJ whole genome shotgun (WGS) entry which is preliminary data.</text>
</comment>
<dbReference type="Proteomes" id="UP000309673">
    <property type="component" value="Unassembled WGS sequence"/>
</dbReference>
<proteinExistence type="predicted"/>
<dbReference type="EMBL" id="SUPK01000001">
    <property type="protein sequence ID" value="TJY43873.1"/>
    <property type="molecule type" value="Genomic_DNA"/>
</dbReference>
<sequence>MEFLKHAVYKVAFYYQKMQIILLSIFVVGLVDYFFLYEFLMSLAPLASVLALEAAPLVLTVLLIVAVRGIILYVRKKMRERKNYSLLW</sequence>
<feature type="transmembrane region" description="Helical" evidence="1">
    <location>
        <begin position="20"/>
        <end position="40"/>
    </location>
</feature>
<reference evidence="2 3" key="1">
    <citation type="submission" date="2019-04" db="EMBL/GenBank/DDBJ databases">
        <title>Cohnella sp. nov., isolated from soil.</title>
        <authorList>
            <person name="Kim W."/>
        </authorList>
    </citation>
    <scope>NUCLEOTIDE SEQUENCE [LARGE SCALE GENOMIC DNA]</scope>
    <source>
        <strain evidence="2 3">CAU 1483</strain>
    </source>
</reference>